<evidence type="ECO:0000256" key="1">
    <source>
        <dbReference type="SAM" id="Phobius"/>
    </source>
</evidence>
<keyword evidence="3" id="KW-1185">Reference proteome</keyword>
<dbReference type="Proteomes" id="UP001454036">
    <property type="component" value="Unassembled WGS sequence"/>
</dbReference>
<dbReference type="AlphaFoldDB" id="A0AAV3QK49"/>
<evidence type="ECO:0000313" key="2">
    <source>
        <dbReference type="EMBL" id="GAA0162582.1"/>
    </source>
</evidence>
<protein>
    <submittedName>
        <fullName evidence="2">Uncharacterized protein</fullName>
    </submittedName>
</protein>
<sequence length="137" mass="15271">MISRFSFRNGIDFSILASCGRGGRGYILALSFQVPRKRRRASKTHLPLVALTELEGVVIALSYFPVTRKRRTVSTFEFKRLLPLLTLAGVGVGVIIASFPVLRKWVSSWAISVVLITSELALIADECTTNDKLRINY</sequence>
<feature type="transmembrane region" description="Helical" evidence="1">
    <location>
        <begin position="46"/>
        <end position="64"/>
    </location>
</feature>
<evidence type="ECO:0000313" key="3">
    <source>
        <dbReference type="Proteomes" id="UP001454036"/>
    </source>
</evidence>
<organism evidence="2 3">
    <name type="scientific">Lithospermum erythrorhizon</name>
    <name type="common">Purple gromwell</name>
    <name type="synonym">Lithospermum officinale var. erythrorhizon</name>
    <dbReference type="NCBI Taxonomy" id="34254"/>
    <lineage>
        <taxon>Eukaryota</taxon>
        <taxon>Viridiplantae</taxon>
        <taxon>Streptophyta</taxon>
        <taxon>Embryophyta</taxon>
        <taxon>Tracheophyta</taxon>
        <taxon>Spermatophyta</taxon>
        <taxon>Magnoliopsida</taxon>
        <taxon>eudicotyledons</taxon>
        <taxon>Gunneridae</taxon>
        <taxon>Pentapetalae</taxon>
        <taxon>asterids</taxon>
        <taxon>lamiids</taxon>
        <taxon>Boraginales</taxon>
        <taxon>Boraginaceae</taxon>
        <taxon>Boraginoideae</taxon>
        <taxon>Lithospermeae</taxon>
        <taxon>Lithospermum</taxon>
    </lineage>
</organism>
<keyword evidence="1" id="KW-0812">Transmembrane</keyword>
<gene>
    <name evidence="2" type="ORF">LIER_43612</name>
</gene>
<keyword evidence="1" id="KW-1133">Transmembrane helix</keyword>
<feature type="transmembrane region" description="Helical" evidence="1">
    <location>
        <begin position="84"/>
        <end position="102"/>
    </location>
</feature>
<name>A0AAV3QK49_LITER</name>
<comment type="caution">
    <text evidence="2">The sequence shown here is derived from an EMBL/GenBank/DDBJ whole genome shotgun (WGS) entry which is preliminary data.</text>
</comment>
<accession>A0AAV3QK49</accession>
<reference evidence="2 3" key="1">
    <citation type="submission" date="2024-01" db="EMBL/GenBank/DDBJ databases">
        <title>The complete chloroplast genome sequence of Lithospermum erythrorhizon: insights into the phylogenetic relationship among Boraginaceae species and the maternal lineages of purple gromwells.</title>
        <authorList>
            <person name="Okada T."/>
            <person name="Watanabe K."/>
        </authorList>
    </citation>
    <scope>NUCLEOTIDE SEQUENCE [LARGE SCALE GENOMIC DNA]</scope>
</reference>
<proteinExistence type="predicted"/>
<dbReference type="EMBL" id="BAABME010036794">
    <property type="protein sequence ID" value="GAA0162582.1"/>
    <property type="molecule type" value="Genomic_DNA"/>
</dbReference>
<keyword evidence="1" id="KW-0472">Membrane</keyword>